<comment type="caution">
    <text evidence="1">The sequence shown here is derived from an EMBL/GenBank/DDBJ whole genome shotgun (WGS) entry which is preliminary data.</text>
</comment>
<gene>
    <name evidence="1" type="ORF">WJX81_000382</name>
</gene>
<evidence type="ECO:0000313" key="2">
    <source>
        <dbReference type="Proteomes" id="UP001445335"/>
    </source>
</evidence>
<evidence type="ECO:0000313" key="1">
    <source>
        <dbReference type="EMBL" id="KAK9831481.1"/>
    </source>
</evidence>
<dbReference type="AlphaFoldDB" id="A0AAW1RCF4"/>
<reference evidence="1 2" key="1">
    <citation type="journal article" date="2024" name="Nat. Commun.">
        <title>Phylogenomics reveals the evolutionary origins of lichenization in chlorophyte algae.</title>
        <authorList>
            <person name="Puginier C."/>
            <person name="Libourel C."/>
            <person name="Otte J."/>
            <person name="Skaloud P."/>
            <person name="Haon M."/>
            <person name="Grisel S."/>
            <person name="Petersen M."/>
            <person name="Berrin J.G."/>
            <person name="Delaux P.M."/>
            <person name="Dal Grande F."/>
            <person name="Keller J."/>
        </authorList>
    </citation>
    <scope>NUCLEOTIDE SEQUENCE [LARGE SCALE GENOMIC DNA]</scope>
    <source>
        <strain evidence="1 2">SAG 245.80</strain>
    </source>
</reference>
<accession>A0AAW1RCF4</accession>
<organism evidence="1 2">
    <name type="scientific">Elliptochloris bilobata</name>
    <dbReference type="NCBI Taxonomy" id="381761"/>
    <lineage>
        <taxon>Eukaryota</taxon>
        <taxon>Viridiplantae</taxon>
        <taxon>Chlorophyta</taxon>
        <taxon>core chlorophytes</taxon>
        <taxon>Trebouxiophyceae</taxon>
        <taxon>Trebouxiophyceae incertae sedis</taxon>
        <taxon>Elliptochloris clade</taxon>
        <taxon>Elliptochloris</taxon>
    </lineage>
</organism>
<evidence type="ECO:0008006" key="3">
    <source>
        <dbReference type="Google" id="ProtNLM"/>
    </source>
</evidence>
<dbReference type="EMBL" id="JALJOU010000045">
    <property type="protein sequence ID" value="KAK9831481.1"/>
    <property type="molecule type" value="Genomic_DNA"/>
</dbReference>
<sequence length="278" mass="30406">MPIFEGFNGTFFVDQEQFKFKCKQDGGLQDFLDLGEHITAWMPEAEAQAPGTPCSRFDLLQADSLAADIDVGWGELAALSARRIWKLQPWLAAEAGELVRELEALPEPRIGMHIRSPGTTAVQKHLAIEPQVYLDHFIAAFPDVKNGTCIMFGGDAAWVDLAGRLAAEQIGCAPHPLAPALARLAPPPGSDPNPKEGSACLATRSLILQLEAMGRADYFVGTTTSAIPGIVQTLRTALYGKEHRTFVAHGGDWYDRIRTYFQGDIVPARRLFELPPLK</sequence>
<name>A0AAW1RCF4_9CHLO</name>
<dbReference type="Proteomes" id="UP001445335">
    <property type="component" value="Unassembled WGS sequence"/>
</dbReference>
<proteinExistence type="predicted"/>
<protein>
    <recommendedName>
        <fullName evidence="3">O-fucosyltransferase family protein</fullName>
    </recommendedName>
</protein>
<keyword evidence="2" id="KW-1185">Reference proteome</keyword>